<keyword evidence="2" id="KW-1185">Reference proteome</keyword>
<dbReference type="RefSeq" id="WP_076822790.1">
    <property type="nucleotide sequence ID" value="NZ_MOMC01000122.1"/>
</dbReference>
<reference evidence="2" key="1">
    <citation type="submission" date="2016-10" db="EMBL/GenBank/DDBJ databases">
        <title>Frankia sp. NRRL B-16386 Genome sequencing.</title>
        <authorList>
            <person name="Ghodhbane-Gtari F."/>
            <person name="Swanson E."/>
            <person name="Gueddou A."/>
            <person name="Hezbri K."/>
            <person name="Ktari K."/>
            <person name="Nouioui I."/>
            <person name="Morris K."/>
            <person name="Simpson S."/>
            <person name="Abebe-Akele F."/>
            <person name="Thomas K."/>
            <person name="Gtari M."/>
            <person name="Tisa L.S."/>
        </authorList>
    </citation>
    <scope>NUCLEOTIDE SEQUENCE [LARGE SCALE GENOMIC DNA]</scope>
    <source>
        <strain evidence="2">NRRL B-16386</strain>
    </source>
</reference>
<proteinExistence type="predicted"/>
<dbReference type="SUPFAM" id="SSF109854">
    <property type="entry name" value="DinB/YfiT-like putative metalloenzymes"/>
    <property type="match status" value="1"/>
</dbReference>
<dbReference type="STRING" id="1834516.BL253_36785"/>
<dbReference type="InterPro" id="IPR017519">
    <property type="entry name" value="CHP03085"/>
</dbReference>
<dbReference type="NCBIfam" id="TIGR03083">
    <property type="entry name" value="maleylpyruvate isomerase family mycothiol-dependent enzyme"/>
    <property type="match status" value="1"/>
</dbReference>
<dbReference type="InterPro" id="IPR034660">
    <property type="entry name" value="DinB/YfiT-like"/>
</dbReference>
<dbReference type="NCBIfam" id="TIGR03085">
    <property type="entry name" value="TIGR03085 family metal-binding protein"/>
    <property type="match status" value="1"/>
</dbReference>
<dbReference type="OrthoDB" id="5178565at2"/>
<sequence>MGRARDERALLADVIEAAGPEHPTLCEGWDSYDLLAHVVTRERVPKAGPGLVVPRLHGMTERAEKATRARHSFSELLAIFRSGPPRWQPTRIGPIDNATNLVEFYIHGEDVRRAPKGVPEGAAGVLAARELAPELRETLWAGARRFARVAYRRVPGGVVLERTDGPGAENPGASRVVARKGEPAVVLSGPAAELLLYGYGRRVGAQVEISGDQDLVAALSEARLGL</sequence>
<evidence type="ECO:0000313" key="2">
    <source>
        <dbReference type="Proteomes" id="UP000188929"/>
    </source>
</evidence>
<dbReference type="Proteomes" id="UP000188929">
    <property type="component" value="Unassembled WGS sequence"/>
</dbReference>
<evidence type="ECO:0000313" key="1">
    <source>
        <dbReference type="EMBL" id="ONH22087.1"/>
    </source>
</evidence>
<organism evidence="1 2">
    <name type="scientific">Pseudofrankia asymbiotica</name>
    <dbReference type="NCBI Taxonomy" id="1834516"/>
    <lineage>
        <taxon>Bacteria</taxon>
        <taxon>Bacillati</taxon>
        <taxon>Actinomycetota</taxon>
        <taxon>Actinomycetes</taxon>
        <taxon>Frankiales</taxon>
        <taxon>Frankiaceae</taxon>
        <taxon>Pseudofrankia</taxon>
    </lineage>
</organism>
<dbReference type="AlphaFoldDB" id="A0A1V2HZD8"/>
<gene>
    <name evidence="1" type="ORF">BL253_36785</name>
</gene>
<dbReference type="EMBL" id="MOMC01000122">
    <property type="protein sequence ID" value="ONH22087.1"/>
    <property type="molecule type" value="Genomic_DNA"/>
</dbReference>
<protein>
    <submittedName>
        <fullName evidence="1">TIGR03085 family protein</fullName>
    </submittedName>
</protein>
<comment type="caution">
    <text evidence="1">The sequence shown here is derived from an EMBL/GenBank/DDBJ whole genome shotgun (WGS) entry which is preliminary data.</text>
</comment>
<dbReference type="InterPro" id="IPR017517">
    <property type="entry name" value="Maleyloyr_isom"/>
</dbReference>
<name>A0A1V2HZD8_9ACTN</name>
<accession>A0A1V2HZD8</accession>